<gene>
    <name evidence="2" type="ORF">UX31_C0014G0011</name>
</gene>
<feature type="compositionally biased region" description="Pro residues" evidence="1">
    <location>
        <begin position="48"/>
        <end position="60"/>
    </location>
</feature>
<proteinExistence type="predicted"/>
<name>A0A0G1RLB0_9BACT</name>
<accession>A0A0G1RLB0</accession>
<evidence type="ECO:0000313" key="3">
    <source>
        <dbReference type="Proteomes" id="UP000034107"/>
    </source>
</evidence>
<protein>
    <submittedName>
        <fullName evidence="2">Uncharacterized protein</fullName>
    </submittedName>
</protein>
<dbReference type="Proteomes" id="UP000034107">
    <property type="component" value="Unassembled WGS sequence"/>
</dbReference>
<dbReference type="AlphaFoldDB" id="A0A0G1RLB0"/>
<organism evidence="2 3">
    <name type="scientific">Candidatus Nomurabacteria bacterium GW2011_GWA1_46_11</name>
    <dbReference type="NCBI Taxonomy" id="1618732"/>
    <lineage>
        <taxon>Bacteria</taxon>
        <taxon>Candidatus Nomuraibacteriota</taxon>
    </lineage>
</organism>
<dbReference type="EMBL" id="LCLS01000014">
    <property type="protein sequence ID" value="KKU21715.1"/>
    <property type="molecule type" value="Genomic_DNA"/>
</dbReference>
<feature type="region of interest" description="Disordered" evidence="1">
    <location>
        <begin position="40"/>
        <end position="61"/>
    </location>
</feature>
<comment type="caution">
    <text evidence="2">The sequence shown here is derived from an EMBL/GenBank/DDBJ whole genome shotgun (WGS) entry which is preliminary data.</text>
</comment>
<evidence type="ECO:0000313" key="2">
    <source>
        <dbReference type="EMBL" id="KKU21715.1"/>
    </source>
</evidence>
<sequence>MVVVVALVLVVAGFMVGGYFYMAQRVGFIPNRPSPTPLSPIATKVPLTPRPTPVSSPTPAPITDAGGLDLVAYELDDIDLVQFDAELEQASLDASF</sequence>
<reference evidence="2 3" key="1">
    <citation type="journal article" date="2015" name="Nature">
        <title>rRNA introns, odd ribosomes, and small enigmatic genomes across a large radiation of phyla.</title>
        <authorList>
            <person name="Brown C.T."/>
            <person name="Hug L.A."/>
            <person name="Thomas B.C."/>
            <person name="Sharon I."/>
            <person name="Castelle C.J."/>
            <person name="Singh A."/>
            <person name="Wilkins M.J."/>
            <person name="Williams K.H."/>
            <person name="Banfield J.F."/>
        </authorList>
    </citation>
    <scope>NUCLEOTIDE SEQUENCE [LARGE SCALE GENOMIC DNA]</scope>
</reference>
<evidence type="ECO:0000256" key="1">
    <source>
        <dbReference type="SAM" id="MobiDB-lite"/>
    </source>
</evidence>